<dbReference type="EMBL" id="MCGN01000012">
    <property type="protein sequence ID" value="ORY90421.1"/>
    <property type="molecule type" value="Genomic_DNA"/>
</dbReference>
<dbReference type="AlphaFoldDB" id="A0A1X2H023"/>
<dbReference type="GO" id="GO:0004620">
    <property type="term" value="F:phospholipase activity"/>
    <property type="evidence" value="ECO:0007669"/>
    <property type="project" value="InterPro"/>
</dbReference>
<sequence length="372" mass="40616">MAWSMLSLAQRFAPSIHQCPRLAPRDKPPTGVNDLRPDDIGVIAAIGDSIMAGFIARGVNASTPYVTLSQYTEDRGVSFAIGGDRDAVTLPNILEHYAGAGLQGASVGTRPPQICEDELWSLCIGTEHHGDDHFNAAQSGATSLNFTQQVQYLIERIGRGTSFDDEWKILTIFLGSNDVVLACLPGYSAAEYEQRMREGLSLLKQNLNKVFINLIAPSPANANDLLKHTLDLSYVKPTVPPNPGYDLFICPCCYEIPAIDVLGTPVSPLGQATMTLASTAFGLSIKKLANEFADTSPNATFTVTYQNMYSIPTSPRYISNIDGYHASKLGHAYGAKLLWNNMFRKEALRPLMTVEHEGELVRCPTESDRFQA</sequence>
<dbReference type="InParanoid" id="A0A1X2H023"/>
<name>A0A1X2H023_SYNRA</name>
<dbReference type="Pfam" id="PF00657">
    <property type="entry name" value="Lipase_GDSL"/>
    <property type="match status" value="1"/>
</dbReference>
<gene>
    <name evidence="1" type="ORF">BCR43DRAFT_518886</name>
</gene>
<dbReference type="PANTHER" id="PTHR21325">
    <property type="entry name" value="PHOSPHOLIPASE B, PLB1"/>
    <property type="match status" value="1"/>
</dbReference>
<dbReference type="InterPro" id="IPR001087">
    <property type="entry name" value="GDSL"/>
</dbReference>
<evidence type="ECO:0000313" key="2">
    <source>
        <dbReference type="Proteomes" id="UP000242180"/>
    </source>
</evidence>
<dbReference type="InterPro" id="IPR036514">
    <property type="entry name" value="SGNH_hydro_sf"/>
</dbReference>
<accession>A0A1X2H023</accession>
<dbReference type="PANTHER" id="PTHR21325:SF31">
    <property type="entry name" value="GH22081P-RELATED"/>
    <property type="match status" value="1"/>
</dbReference>
<keyword evidence="2" id="KW-1185">Reference proteome</keyword>
<reference evidence="1 2" key="1">
    <citation type="submission" date="2016-07" db="EMBL/GenBank/DDBJ databases">
        <title>Pervasive Adenine N6-methylation of Active Genes in Fungi.</title>
        <authorList>
            <consortium name="DOE Joint Genome Institute"/>
            <person name="Mondo S.J."/>
            <person name="Dannebaum R.O."/>
            <person name="Kuo R.C."/>
            <person name="Labutti K."/>
            <person name="Haridas S."/>
            <person name="Kuo A."/>
            <person name="Salamov A."/>
            <person name="Ahrendt S.R."/>
            <person name="Lipzen A."/>
            <person name="Sullivan W."/>
            <person name="Andreopoulos W.B."/>
            <person name="Clum A."/>
            <person name="Lindquist E."/>
            <person name="Daum C."/>
            <person name="Ramamoorthy G.K."/>
            <person name="Gryganskyi A."/>
            <person name="Culley D."/>
            <person name="Magnuson J.K."/>
            <person name="James T.Y."/>
            <person name="O'Malley M.A."/>
            <person name="Stajich J.E."/>
            <person name="Spatafora J.W."/>
            <person name="Visel A."/>
            <person name="Grigoriev I.V."/>
        </authorList>
    </citation>
    <scope>NUCLEOTIDE SEQUENCE [LARGE SCALE GENOMIC DNA]</scope>
    <source>
        <strain evidence="1 2">NRRL 2496</strain>
    </source>
</reference>
<protein>
    <recommendedName>
        <fullName evidence="3">SGNH hydrolase-type esterase domain-containing protein</fullName>
    </recommendedName>
</protein>
<dbReference type="STRING" id="13706.A0A1X2H023"/>
<evidence type="ECO:0008006" key="3">
    <source>
        <dbReference type="Google" id="ProtNLM"/>
    </source>
</evidence>
<proteinExistence type="predicted"/>
<dbReference type="Proteomes" id="UP000242180">
    <property type="component" value="Unassembled WGS sequence"/>
</dbReference>
<evidence type="ECO:0000313" key="1">
    <source>
        <dbReference type="EMBL" id="ORY90421.1"/>
    </source>
</evidence>
<comment type="caution">
    <text evidence="1">The sequence shown here is derived from an EMBL/GenBank/DDBJ whole genome shotgun (WGS) entry which is preliminary data.</text>
</comment>
<dbReference type="OrthoDB" id="10265800at2759"/>
<dbReference type="SUPFAM" id="SSF52266">
    <property type="entry name" value="SGNH hydrolase"/>
    <property type="match status" value="1"/>
</dbReference>
<dbReference type="InterPro" id="IPR038885">
    <property type="entry name" value="PLB1"/>
</dbReference>
<dbReference type="GO" id="GO:0006644">
    <property type="term" value="P:phospholipid metabolic process"/>
    <property type="evidence" value="ECO:0007669"/>
    <property type="project" value="TreeGrafter"/>
</dbReference>
<organism evidence="1 2">
    <name type="scientific">Syncephalastrum racemosum</name>
    <name type="common">Filamentous fungus</name>
    <dbReference type="NCBI Taxonomy" id="13706"/>
    <lineage>
        <taxon>Eukaryota</taxon>
        <taxon>Fungi</taxon>
        <taxon>Fungi incertae sedis</taxon>
        <taxon>Mucoromycota</taxon>
        <taxon>Mucoromycotina</taxon>
        <taxon>Mucoromycetes</taxon>
        <taxon>Mucorales</taxon>
        <taxon>Syncephalastraceae</taxon>
        <taxon>Syncephalastrum</taxon>
    </lineage>
</organism>
<dbReference type="Gene3D" id="3.40.50.1110">
    <property type="entry name" value="SGNH hydrolase"/>
    <property type="match status" value="1"/>
</dbReference>